<organism evidence="13">
    <name type="scientific">Pyramimonas obovata</name>
    <dbReference type="NCBI Taxonomy" id="1411642"/>
    <lineage>
        <taxon>Eukaryota</taxon>
        <taxon>Viridiplantae</taxon>
        <taxon>Chlorophyta</taxon>
        <taxon>Pyramimonadophyceae</taxon>
        <taxon>Pyramimonadales</taxon>
        <taxon>Pyramimonadaceae</taxon>
        <taxon>Pyramimonas</taxon>
        <taxon>Pyramimonas incertae sedis</taxon>
    </lineage>
</organism>
<dbReference type="Pfam" id="PF22099">
    <property type="entry name" value="MRS2-like"/>
    <property type="match status" value="2"/>
</dbReference>
<protein>
    <recommendedName>
        <fullName evidence="10">Magnesium transporter</fullName>
    </recommendedName>
</protein>
<feature type="coiled-coil region" evidence="11">
    <location>
        <begin position="387"/>
        <end position="414"/>
    </location>
</feature>
<dbReference type="PANTHER" id="PTHR13890:SF0">
    <property type="entry name" value="MAGNESIUM TRANSPORTER MRS2 HOMOLOG, MITOCHONDRIAL"/>
    <property type="match status" value="1"/>
</dbReference>
<evidence type="ECO:0000313" key="13">
    <source>
        <dbReference type="EMBL" id="CAD8668465.1"/>
    </source>
</evidence>
<dbReference type="InterPro" id="IPR039204">
    <property type="entry name" value="MRS2-like"/>
</dbReference>
<keyword evidence="9 10" id="KW-0472">Membrane</keyword>
<dbReference type="GO" id="GO:0015095">
    <property type="term" value="F:magnesium ion transmembrane transporter activity"/>
    <property type="evidence" value="ECO:0007669"/>
    <property type="project" value="TreeGrafter"/>
</dbReference>
<sequence length="644" mass="72266">MSGASIAWISPELFRRASTTIIAGSSTKLNLKNARGPAPPSRQPASLVNSQLPSPRPGWALTKRERIIFPDARMRDTRSGRLTKTYIVRRGHQTRQPFHVVSSSRRDPPPKKNATKQPNSKSNTTNRKVTLRTNLIEAEGDVRNEDDDEVQEGLEEIVQGVKLDRYFSLRKDGLDFVQRSRMSPIYDIVEVNKAGSMDVQRVARRQLLQRTHLQPRDLRRIDPFLSLTTTAPVIVVLGNALLVHVGAIRLAIFKDYCILFNVHSKVSKRFLRNLTSRLESWSNAVSISKEPEVKMQGNSVKSLTFTQETSSADALFLSDGSDIHSSMSMDTVAEEGWGELSTPGDGFFEMEVLEVALLDAITELEVMLSQSTKRVDRMMRILPAQISAVALEELRNVKQELVELESRASAMREMLLDVLDDDEDVQNMLISRSGVERSAETLEEDEEEVEGLLEYYLQRSEAYHSEAERLLENTRDLEESIAVSLSARRFEVNKLELWLSVASFAVAVGALVSGIFGMNLLSGLETAPRYFWMTSCAIVVGIFIITSTTLVYLYRRLRHTQVNPSKPSRNGKNQSKKLEGWLKRKIAKNIKKNDFMRVMNEHYCKQVGKIGVHFGGSKPLTEVAVADHNADNNGKGNTNMGSSA</sequence>
<keyword evidence="7 10" id="KW-1133">Transmembrane helix</keyword>
<evidence type="ECO:0000256" key="11">
    <source>
        <dbReference type="SAM" id="Coils"/>
    </source>
</evidence>
<feature type="transmembrane region" description="Helical" evidence="10">
    <location>
        <begin position="530"/>
        <end position="554"/>
    </location>
</feature>
<dbReference type="GO" id="GO:0016020">
    <property type="term" value="C:membrane"/>
    <property type="evidence" value="ECO:0007669"/>
    <property type="project" value="UniProtKB-SubCell"/>
</dbReference>
<dbReference type="AlphaFoldDB" id="A0A7S0WIG7"/>
<keyword evidence="4 10" id="KW-0812">Transmembrane</keyword>
<feature type="transmembrane region" description="Helical" evidence="10">
    <location>
        <begin position="497"/>
        <end position="518"/>
    </location>
</feature>
<feature type="compositionally biased region" description="Polar residues" evidence="12">
    <location>
        <begin position="115"/>
        <end position="127"/>
    </location>
</feature>
<evidence type="ECO:0000256" key="7">
    <source>
        <dbReference type="ARBA" id="ARBA00022989"/>
    </source>
</evidence>
<keyword evidence="6" id="KW-0809">Transit peptide</keyword>
<comment type="similarity">
    <text evidence="2 10">Belongs to the CorA metal ion transporter (MIT) (TC 1.A.35.5) family.</text>
</comment>
<dbReference type="Gene3D" id="2.40.128.330">
    <property type="match status" value="1"/>
</dbReference>
<comment type="function">
    <text evidence="10">Magnesium transporter that may mediate the influx of magnesium.</text>
</comment>
<dbReference type="Gene3D" id="1.20.58.340">
    <property type="entry name" value="Magnesium transport protein CorA, transmembrane region"/>
    <property type="match status" value="1"/>
</dbReference>
<feature type="region of interest" description="Disordered" evidence="12">
    <location>
        <begin position="93"/>
        <end position="127"/>
    </location>
</feature>
<keyword evidence="5 10" id="KW-0460">Magnesium</keyword>
<name>A0A7S0WIG7_9CHLO</name>
<evidence type="ECO:0000256" key="6">
    <source>
        <dbReference type="ARBA" id="ARBA00022946"/>
    </source>
</evidence>
<gene>
    <name evidence="13" type="ORF">POBO1169_LOCUS9544</name>
</gene>
<evidence type="ECO:0000256" key="3">
    <source>
        <dbReference type="ARBA" id="ARBA00022448"/>
    </source>
</evidence>
<dbReference type="SUPFAM" id="SSF144083">
    <property type="entry name" value="Magnesium transport protein CorA, transmembrane region"/>
    <property type="match status" value="1"/>
</dbReference>
<dbReference type="InterPro" id="IPR045863">
    <property type="entry name" value="CorA_TM1_TM2"/>
</dbReference>
<comment type="caution">
    <text evidence="10">Lacks conserved residue(s) required for the propagation of feature annotation.</text>
</comment>
<comment type="subcellular location">
    <subcellularLocation>
        <location evidence="1 10">Membrane</location>
        <topology evidence="1 10">Multi-pass membrane protein</topology>
    </subcellularLocation>
</comment>
<proteinExistence type="inferred from homology"/>
<evidence type="ECO:0000256" key="1">
    <source>
        <dbReference type="ARBA" id="ARBA00004141"/>
    </source>
</evidence>
<keyword evidence="11" id="KW-0175">Coiled coil</keyword>
<keyword evidence="3 10" id="KW-0813">Transport</keyword>
<evidence type="ECO:0000256" key="4">
    <source>
        <dbReference type="ARBA" id="ARBA00022692"/>
    </source>
</evidence>
<evidence type="ECO:0000256" key="12">
    <source>
        <dbReference type="SAM" id="MobiDB-lite"/>
    </source>
</evidence>
<feature type="region of interest" description="Disordered" evidence="12">
    <location>
        <begin position="30"/>
        <end position="58"/>
    </location>
</feature>
<accession>A0A7S0WIG7</accession>
<reference evidence="13" key="1">
    <citation type="submission" date="2021-01" db="EMBL/GenBank/DDBJ databases">
        <authorList>
            <person name="Corre E."/>
            <person name="Pelletier E."/>
            <person name="Niang G."/>
            <person name="Scheremetjew M."/>
            <person name="Finn R."/>
            <person name="Kale V."/>
            <person name="Holt S."/>
            <person name="Cochrane G."/>
            <person name="Meng A."/>
            <person name="Brown T."/>
            <person name="Cohen L."/>
        </authorList>
    </citation>
    <scope>NUCLEOTIDE SEQUENCE</scope>
    <source>
        <strain evidence="13">CCMP722</strain>
    </source>
</reference>
<evidence type="ECO:0000256" key="8">
    <source>
        <dbReference type="ARBA" id="ARBA00023065"/>
    </source>
</evidence>
<keyword evidence="8 10" id="KW-0406">Ion transport</keyword>
<dbReference type="EMBL" id="HBFA01018666">
    <property type="protein sequence ID" value="CAD8668465.1"/>
    <property type="molecule type" value="Transcribed_RNA"/>
</dbReference>
<evidence type="ECO:0000256" key="2">
    <source>
        <dbReference type="ARBA" id="ARBA00007535"/>
    </source>
</evidence>
<dbReference type="PANTHER" id="PTHR13890">
    <property type="entry name" value="RNA SPLICING PROTEIN MRS2, MITOCHONDRIAL"/>
    <property type="match status" value="1"/>
</dbReference>
<dbReference type="CDD" id="cd12823">
    <property type="entry name" value="Mrs2_Mfm1p-like"/>
    <property type="match status" value="1"/>
</dbReference>
<evidence type="ECO:0000256" key="10">
    <source>
        <dbReference type="RuleBase" id="RU366041"/>
    </source>
</evidence>
<evidence type="ECO:0000256" key="9">
    <source>
        <dbReference type="ARBA" id="ARBA00023136"/>
    </source>
</evidence>
<feature type="compositionally biased region" description="Polar residues" evidence="12">
    <location>
        <begin position="43"/>
        <end position="53"/>
    </location>
</feature>
<evidence type="ECO:0000256" key="5">
    <source>
        <dbReference type="ARBA" id="ARBA00022842"/>
    </source>
</evidence>
<feature type="transmembrane region" description="Helical" evidence="10">
    <location>
        <begin position="224"/>
        <end position="245"/>
    </location>
</feature>